<dbReference type="RefSeq" id="WP_200787718.1">
    <property type="nucleotide sequence ID" value="NZ_JAEDAO010000001.1"/>
</dbReference>
<comment type="caution">
    <text evidence="7">The sequence shown here is derived from an EMBL/GenBank/DDBJ whole genome shotgun (WGS) entry which is preliminary data.</text>
</comment>
<comment type="cofactor">
    <cofactor evidence="1">
        <name>Zn(2+)</name>
        <dbReference type="ChEBI" id="CHEBI:29105"/>
    </cofactor>
</comment>
<reference evidence="7" key="1">
    <citation type="submission" date="2020-12" db="EMBL/GenBank/DDBJ databases">
        <title>Ramlibacter sp. nov., isolated from a freshwater alga, Cryptomonas.</title>
        <authorList>
            <person name="Kim H.M."/>
            <person name="Jeon C.O."/>
        </authorList>
    </citation>
    <scope>NUCLEOTIDE SEQUENCE</scope>
    <source>
        <strain evidence="7">CrO1</strain>
    </source>
</reference>
<evidence type="ECO:0000256" key="5">
    <source>
        <dbReference type="ARBA" id="ARBA00023002"/>
    </source>
</evidence>
<protein>
    <submittedName>
        <fullName evidence="7">Dioxygenase</fullName>
    </submittedName>
</protein>
<dbReference type="CDD" id="cd07363">
    <property type="entry name" value="45_DOPA_Dioxygenase"/>
    <property type="match status" value="1"/>
</dbReference>
<evidence type="ECO:0000256" key="3">
    <source>
        <dbReference type="ARBA" id="ARBA00022723"/>
    </source>
</evidence>
<proteinExistence type="inferred from homology"/>
<evidence type="ECO:0000313" key="8">
    <source>
        <dbReference type="Proteomes" id="UP000617041"/>
    </source>
</evidence>
<dbReference type="InterPro" id="IPR014436">
    <property type="entry name" value="Extradiol_dOase_DODA"/>
</dbReference>
<evidence type="ECO:0000259" key="6">
    <source>
        <dbReference type="Pfam" id="PF02900"/>
    </source>
</evidence>
<evidence type="ECO:0000256" key="4">
    <source>
        <dbReference type="ARBA" id="ARBA00022833"/>
    </source>
</evidence>
<dbReference type="InterPro" id="IPR004183">
    <property type="entry name" value="Xdiol_dOase_suB"/>
</dbReference>
<evidence type="ECO:0000256" key="2">
    <source>
        <dbReference type="ARBA" id="ARBA00007581"/>
    </source>
</evidence>
<dbReference type="GO" id="GO:0008198">
    <property type="term" value="F:ferrous iron binding"/>
    <property type="evidence" value="ECO:0007669"/>
    <property type="project" value="InterPro"/>
</dbReference>
<dbReference type="EMBL" id="JAEDAO010000001">
    <property type="protein sequence ID" value="MBK0392805.1"/>
    <property type="molecule type" value="Genomic_DNA"/>
</dbReference>
<dbReference type="GO" id="GO:0016702">
    <property type="term" value="F:oxidoreductase activity, acting on single donors with incorporation of molecular oxygen, incorporation of two atoms of oxygen"/>
    <property type="evidence" value="ECO:0007669"/>
    <property type="project" value="UniProtKB-ARBA"/>
</dbReference>
<dbReference type="Gene3D" id="3.40.830.10">
    <property type="entry name" value="LigB-like"/>
    <property type="match status" value="1"/>
</dbReference>
<dbReference type="AlphaFoldDB" id="A0A934Q0A0"/>
<accession>A0A934Q0A0</accession>
<dbReference type="GO" id="GO:0008270">
    <property type="term" value="F:zinc ion binding"/>
    <property type="evidence" value="ECO:0007669"/>
    <property type="project" value="InterPro"/>
</dbReference>
<dbReference type="PANTHER" id="PTHR30096">
    <property type="entry name" value="4,5-DOPA DIOXYGENASE EXTRADIOL-LIKE PROTEIN"/>
    <property type="match status" value="1"/>
</dbReference>
<dbReference type="PANTHER" id="PTHR30096:SF0">
    <property type="entry name" value="4,5-DOPA DIOXYGENASE EXTRADIOL-LIKE PROTEIN"/>
    <property type="match status" value="1"/>
</dbReference>
<gene>
    <name evidence="7" type="ORF">I8E28_09385</name>
</gene>
<name>A0A934Q0A0_9BURK</name>
<evidence type="ECO:0000256" key="1">
    <source>
        <dbReference type="ARBA" id="ARBA00001947"/>
    </source>
</evidence>
<dbReference type="SUPFAM" id="SSF53213">
    <property type="entry name" value="LigB-like"/>
    <property type="match status" value="1"/>
</dbReference>
<evidence type="ECO:0000313" key="7">
    <source>
        <dbReference type="EMBL" id="MBK0392805.1"/>
    </source>
</evidence>
<keyword evidence="4" id="KW-0862">Zinc</keyword>
<dbReference type="Pfam" id="PF02900">
    <property type="entry name" value="LigB"/>
    <property type="match status" value="1"/>
</dbReference>
<dbReference type="Proteomes" id="UP000617041">
    <property type="component" value="Unassembled WGS sequence"/>
</dbReference>
<keyword evidence="8" id="KW-1185">Reference proteome</keyword>
<sequence>MTSARMPTFFLSHGGGPWPFMDGPWRDRCAWLERSLVDIPQHLPQRPSAVLVVSGHWEEPEFTVSSGEHPGMEYDYYGFPQEMYSIRYPAPGSPGLAQRTQQLLAQAGWDAKSDAQRGFDHGTFSLMKVMYPDADVPVVQLSLKATLDPDEHFRAGEAIAPLRDEGVLVIGSGLSYHNLRAFGPAGEQPSASFDAWLRTVMGEPDPRKRRQQLAHWQQAPGARASHPREDHLLPLHVVAGAAGDEPATCVYGELFAGALAVSSWRFSTDTEPSSFDRRAFAS</sequence>
<organism evidence="7 8">
    <name type="scientific">Ramlibacter algicola</name>
    <dbReference type="NCBI Taxonomy" id="2795217"/>
    <lineage>
        <taxon>Bacteria</taxon>
        <taxon>Pseudomonadati</taxon>
        <taxon>Pseudomonadota</taxon>
        <taxon>Betaproteobacteria</taxon>
        <taxon>Burkholderiales</taxon>
        <taxon>Comamonadaceae</taxon>
        <taxon>Ramlibacter</taxon>
    </lineage>
</organism>
<feature type="domain" description="Extradiol ring-cleavage dioxygenase class III enzyme subunit B" evidence="6">
    <location>
        <begin position="44"/>
        <end position="245"/>
    </location>
</feature>
<keyword evidence="7" id="KW-0223">Dioxygenase</keyword>
<comment type="similarity">
    <text evidence="2">Belongs to the DODA-type extradiol aromatic ring-opening dioxygenase family.</text>
</comment>
<dbReference type="PIRSF" id="PIRSF006157">
    <property type="entry name" value="Doxgns_DODA"/>
    <property type="match status" value="1"/>
</dbReference>
<keyword evidence="5" id="KW-0560">Oxidoreductase</keyword>
<keyword evidence="3" id="KW-0479">Metal-binding</keyword>